<dbReference type="Proteomes" id="UP000463388">
    <property type="component" value="Unassembled WGS sequence"/>
</dbReference>
<organism evidence="2 3">
    <name type="scientific">Adlercreutzia mucosicola</name>
    <dbReference type="NCBI Taxonomy" id="580026"/>
    <lineage>
        <taxon>Bacteria</taxon>
        <taxon>Bacillati</taxon>
        <taxon>Actinomycetota</taxon>
        <taxon>Coriobacteriia</taxon>
        <taxon>Eggerthellales</taxon>
        <taxon>Eggerthellaceae</taxon>
        <taxon>Adlercreutzia</taxon>
    </lineage>
</organism>
<keyword evidence="3" id="KW-1185">Reference proteome</keyword>
<dbReference type="AlphaFoldDB" id="A0A6N8JJV6"/>
<gene>
    <name evidence="2" type="ORF">GKZ27_01510</name>
</gene>
<dbReference type="InterPro" id="IPR019224">
    <property type="entry name" value="DUF2148"/>
</dbReference>
<accession>A0A6N8JJV6</accession>
<sequence length="174" mass="18626">MLYNERDLRQTQALDIAQKMLVAARTAPKGKGIDVVECAVIDGDDLETLACTMEAIGEERGHQFFLRDAGCVRNSLAVVLVGTREQAQGLNCGRCGFARCGERAVGVPCEVNSVDVGIALGAACAKAADYRVDTRVMFSAGTAADRLHLLGDDVAQTYAIPISISSKSPFFDRR</sequence>
<evidence type="ECO:0000313" key="2">
    <source>
        <dbReference type="EMBL" id="MVX60153.1"/>
    </source>
</evidence>
<dbReference type="PANTHER" id="PTHR40101">
    <property type="entry name" value="CONSERVED PROTEIN"/>
    <property type="match status" value="1"/>
</dbReference>
<dbReference type="OrthoDB" id="5505478at2"/>
<reference evidence="2 3" key="1">
    <citation type="submission" date="2019-12" db="EMBL/GenBank/DDBJ databases">
        <title>Microbes associate with the intestines of laboratory mice.</title>
        <authorList>
            <person name="Navarre W."/>
            <person name="Wong E."/>
        </authorList>
    </citation>
    <scope>NUCLEOTIDE SEQUENCE [LARGE SCALE GENOMIC DNA]</scope>
    <source>
        <strain evidence="2 3">NM66_B29</strain>
    </source>
</reference>
<dbReference type="Pfam" id="PF09918">
    <property type="entry name" value="DUF2148"/>
    <property type="match status" value="1"/>
</dbReference>
<dbReference type="EMBL" id="WSRR01000002">
    <property type="protein sequence ID" value="MVX60153.1"/>
    <property type="molecule type" value="Genomic_DNA"/>
</dbReference>
<protein>
    <submittedName>
        <fullName evidence="2">Ferredoxin</fullName>
    </submittedName>
</protein>
<evidence type="ECO:0000313" key="3">
    <source>
        <dbReference type="Proteomes" id="UP000463388"/>
    </source>
</evidence>
<dbReference type="PANTHER" id="PTHR40101:SF1">
    <property type="entry name" value="4FE-4S DOMAIN-CONTAINING PROTEIN"/>
    <property type="match status" value="1"/>
</dbReference>
<proteinExistence type="predicted"/>
<dbReference type="RefSeq" id="WP_160344530.1">
    <property type="nucleotide sequence ID" value="NZ_WSRR01000002.1"/>
</dbReference>
<name>A0A6N8JJV6_9ACTN</name>
<evidence type="ECO:0000259" key="1">
    <source>
        <dbReference type="Pfam" id="PF09918"/>
    </source>
</evidence>
<feature type="domain" description="DUF2148" evidence="1">
    <location>
        <begin position="106"/>
        <end position="173"/>
    </location>
</feature>
<comment type="caution">
    <text evidence="2">The sequence shown here is derived from an EMBL/GenBank/DDBJ whole genome shotgun (WGS) entry which is preliminary data.</text>
</comment>